<dbReference type="EC" id="6.2.1.14" evidence="4 11"/>
<dbReference type="GO" id="GO:0005524">
    <property type="term" value="F:ATP binding"/>
    <property type="evidence" value="ECO:0007669"/>
    <property type="project" value="UniProtKB-KW"/>
</dbReference>
<dbReference type="NCBIfam" id="NF002360">
    <property type="entry name" value="PRK01322.1"/>
    <property type="match status" value="1"/>
</dbReference>
<comment type="cofactor">
    <cofactor evidence="1 11">
        <name>Mg(2+)</name>
        <dbReference type="ChEBI" id="CHEBI:18420"/>
    </cofactor>
</comment>
<evidence type="ECO:0000256" key="1">
    <source>
        <dbReference type="ARBA" id="ARBA00001946"/>
    </source>
</evidence>
<reference evidence="12 13" key="1">
    <citation type="submission" date="2016-10" db="EMBL/GenBank/DDBJ databases">
        <authorList>
            <person name="de Groot N.N."/>
        </authorList>
    </citation>
    <scope>NUCLEOTIDE SEQUENCE [LARGE SCALE GENOMIC DNA]</scope>
    <source>
        <strain evidence="13">P4B,CCM 7963,CECT 7998,DSM 25260,IBRC-M 10614,KCTC 13821</strain>
    </source>
</reference>
<evidence type="ECO:0000256" key="9">
    <source>
        <dbReference type="ARBA" id="ARBA00022842"/>
    </source>
</evidence>
<dbReference type="NCBIfam" id="TIGR01204">
    <property type="entry name" value="bioW"/>
    <property type="match status" value="1"/>
</dbReference>
<proteinExistence type="inferred from homology"/>
<evidence type="ECO:0000313" key="12">
    <source>
        <dbReference type="EMBL" id="SDH45375.1"/>
    </source>
</evidence>
<dbReference type="STRING" id="930129.SAMN05216352_101337"/>
<evidence type="ECO:0000256" key="7">
    <source>
        <dbReference type="ARBA" id="ARBA00022756"/>
    </source>
</evidence>
<protein>
    <recommendedName>
        <fullName evidence="4 11">6-carboxyhexanoate--CoA ligase</fullName>
        <ecNumber evidence="4 11">6.2.1.14</ecNumber>
    </recommendedName>
    <alternativeName>
        <fullName evidence="11">Pimeloyl-CoA synthase</fullName>
    </alternativeName>
</protein>
<comment type="similarity">
    <text evidence="11">Belongs to the BioW family.</text>
</comment>
<evidence type="ECO:0000256" key="4">
    <source>
        <dbReference type="ARBA" id="ARBA00012984"/>
    </source>
</evidence>
<evidence type="ECO:0000313" key="13">
    <source>
        <dbReference type="Proteomes" id="UP000199017"/>
    </source>
</evidence>
<gene>
    <name evidence="11" type="primary">bioW</name>
    <name evidence="12" type="ORF">SAMN05216352_101337</name>
</gene>
<organism evidence="12 13">
    <name type="scientific">Alteribacillus bidgolensis</name>
    <dbReference type="NCBI Taxonomy" id="930129"/>
    <lineage>
        <taxon>Bacteria</taxon>
        <taxon>Bacillati</taxon>
        <taxon>Bacillota</taxon>
        <taxon>Bacilli</taxon>
        <taxon>Bacillales</taxon>
        <taxon>Bacillaceae</taxon>
        <taxon>Alteribacillus</taxon>
    </lineage>
</organism>
<evidence type="ECO:0000256" key="5">
    <source>
        <dbReference type="ARBA" id="ARBA00022598"/>
    </source>
</evidence>
<dbReference type="GO" id="GO:0000287">
    <property type="term" value="F:magnesium ion binding"/>
    <property type="evidence" value="ECO:0007669"/>
    <property type="project" value="UniProtKB-UniRule"/>
</dbReference>
<dbReference type="InterPro" id="IPR005499">
    <property type="entry name" value="BioW"/>
</dbReference>
<dbReference type="GO" id="GO:0009102">
    <property type="term" value="P:biotin biosynthetic process"/>
    <property type="evidence" value="ECO:0007669"/>
    <property type="project" value="UniProtKB-UniRule"/>
</dbReference>
<keyword evidence="5 11" id="KW-0436">Ligase</keyword>
<evidence type="ECO:0000256" key="10">
    <source>
        <dbReference type="ARBA" id="ARBA00049553"/>
    </source>
</evidence>
<dbReference type="EMBL" id="FNDU01000001">
    <property type="protein sequence ID" value="SDH45375.1"/>
    <property type="molecule type" value="Genomic_DNA"/>
</dbReference>
<comment type="catalytic activity">
    <reaction evidence="10 11">
        <text>heptanedioate + ATP + CoA = 6-carboxyhexanoyl-CoA + AMP + diphosphate</text>
        <dbReference type="Rhea" id="RHEA:14781"/>
        <dbReference type="ChEBI" id="CHEBI:30616"/>
        <dbReference type="ChEBI" id="CHEBI:33019"/>
        <dbReference type="ChEBI" id="CHEBI:36165"/>
        <dbReference type="ChEBI" id="CHEBI:57287"/>
        <dbReference type="ChEBI" id="CHEBI:57360"/>
        <dbReference type="ChEBI" id="CHEBI:456215"/>
        <dbReference type="EC" id="6.2.1.14"/>
    </reaction>
</comment>
<evidence type="ECO:0000256" key="11">
    <source>
        <dbReference type="HAMAP-Rule" id="MF_00668"/>
    </source>
</evidence>
<comment type="pathway">
    <text evidence="2 11">Metabolic intermediate metabolism; pimeloyl-CoA biosynthesis; pimeloyl-CoA from pimelate: step 1/1.</text>
</comment>
<comment type="function">
    <text evidence="11">Catalyzes the transformation of pimelate into pimeloyl-CoA with concomitant hydrolysis of ATP to AMP.</text>
</comment>
<evidence type="ECO:0000256" key="6">
    <source>
        <dbReference type="ARBA" id="ARBA00022741"/>
    </source>
</evidence>
<name>A0A1G8CIV5_9BACI</name>
<keyword evidence="8 11" id="KW-0067">ATP-binding</keyword>
<keyword evidence="13" id="KW-1185">Reference proteome</keyword>
<dbReference type="Proteomes" id="UP000199017">
    <property type="component" value="Unassembled WGS sequence"/>
</dbReference>
<evidence type="ECO:0000256" key="3">
    <source>
        <dbReference type="ARBA" id="ARBA00011738"/>
    </source>
</evidence>
<dbReference type="Pfam" id="PF03744">
    <property type="entry name" value="BioW"/>
    <property type="match status" value="1"/>
</dbReference>
<dbReference type="HAMAP" id="MF_00668">
    <property type="entry name" value="BioW"/>
    <property type="match status" value="1"/>
</dbReference>
<keyword evidence="9 11" id="KW-0460">Magnesium</keyword>
<dbReference type="AlphaFoldDB" id="A0A1G8CIV5"/>
<dbReference type="GO" id="GO:0042410">
    <property type="term" value="F:6-carboxyhexanoate-CoA ligase activity"/>
    <property type="evidence" value="ECO:0007669"/>
    <property type="project" value="UniProtKB-UniRule"/>
</dbReference>
<dbReference type="UniPathway" id="UPA00999">
    <property type="reaction ID" value="UER00351"/>
</dbReference>
<sequence length="258" mass="29440">MLKMEKLYSVRMRAAVGGAHEKGGKHISGGENLAYETELQEKADHLIKKAFLHQRGKPDFFNLVIENVKEPVCCSEPLLVSTYNVKDAKDGRITAEYLLQQCGLTNAVINKAFNILVSNFHVRGAILVDAQTGQRLDNREDQGVRVSQLDWRQNDFKNWCKFHELHENFRLKEALTLAAKVCRHSATIAELCWSDDPNYITGYVASPKRGYERITKMKEKGDEQGGRVLFIDPVQDVDAYVYYLEKKPFMIRNGGEEK</sequence>
<evidence type="ECO:0000256" key="2">
    <source>
        <dbReference type="ARBA" id="ARBA00005075"/>
    </source>
</evidence>
<accession>A0A1G8CIV5</accession>
<keyword evidence="7 11" id="KW-0093">Biotin biosynthesis</keyword>
<comment type="subunit">
    <text evidence="3 11">Homodimer.</text>
</comment>
<evidence type="ECO:0000256" key="8">
    <source>
        <dbReference type="ARBA" id="ARBA00022840"/>
    </source>
</evidence>
<keyword evidence="6 11" id="KW-0547">Nucleotide-binding</keyword>